<evidence type="ECO:0000256" key="2">
    <source>
        <dbReference type="SAM" id="MobiDB-lite"/>
    </source>
</evidence>
<keyword evidence="4" id="KW-0378">Hydrolase</keyword>
<keyword evidence="4" id="KW-0255">Endonuclease</keyword>
<dbReference type="Gene3D" id="3.40.1350.10">
    <property type="match status" value="1"/>
</dbReference>
<dbReference type="InterPro" id="IPR002793">
    <property type="entry name" value="Endonuclease_NucS"/>
</dbReference>
<dbReference type="InterPro" id="IPR011856">
    <property type="entry name" value="tRNA_endonuc-like_dom_sf"/>
</dbReference>
<evidence type="ECO:0000259" key="3">
    <source>
        <dbReference type="Pfam" id="PF01939"/>
    </source>
</evidence>
<feature type="compositionally biased region" description="Basic and acidic residues" evidence="2">
    <location>
        <begin position="142"/>
        <end position="159"/>
    </location>
</feature>
<dbReference type="InterPro" id="IPR048301">
    <property type="entry name" value="NucS_C"/>
</dbReference>
<evidence type="ECO:0000313" key="4">
    <source>
        <dbReference type="EMBL" id="MFC4640303.1"/>
    </source>
</evidence>
<keyword evidence="4" id="KW-0540">Nuclease</keyword>
<protein>
    <submittedName>
        <fullName evidence="4">Endonuclease NucS domain-containing protein</fullName>
    </submittedName>
</protein>
<dbReference type="PANTHER" id="PTHR38814:SF1">
    <property type="entry name" value="ENDONUCLEASE NUCS"/>
    <property type="match status" value="1"/>
</dbReference>
<proteinExistence type="predicted"/>
<keyword evidence="1" id="KW-0238">DNA-binding</keyword>
<reference evidence="5" key="1">
    <citation type="journal article" date="2019" name="Int. J. Syst. Evol. Microbiol.">
        <title>The Global Catalogue of Microorganisms (GCM) 10K type strain sequencing project: providing services to taxonomists for standard genome sequencing and annotation.</title>
        <authorList>
            <consortium name="The Broad Institute Genomics Platform"/>
            <consortium name="The Broad Institute Genome Sequencing Center for Infectious Disease"/>
            <person name="Wu L."/>
            <person name="Ma J."/>
        </authorList>
    </citation>
    <scope>NUCLEOTIDE SEQUENCE [LARGE SCALE GENOMIC DNA]</scope>
    <source>
        <strain evidence="5">CCUG 55995</strain>
    </source>
</reference>
<evidence type="ECO:0000256" key="1">
    <source>
        <dbReference type="ARBA" id="ARBA00023125"/>
    </source>
</evidence>
<sequence>MLAEPPELIEPGLRVLNWEFIVESVGIDLYTRDAPGLYVMALKRARDTQYVVSQLARFVWSLEPKLPAGAVVRGILAAPPIKSPALNAIECRGLKFKEVTARPSTQARGQDPQPLLFDQIFSHNPRLPFPYRSARRLQRHSRSVEYPEPDAREIPLKTD</sequence>
<dbReference type="EMBL" id="JBHSEI010000015">
    <property type="protein sequence ID" value="MFC4640303.1"/>
    <property type="molecule type" value="Genomic_DNA"/>
</dbReference>
<accession>A0ABV9IDA7</accession>
<dbReference type="GO" id="GO:0004519">
    <property type="term" value="F:endonuclease activity"/>
    <property type="evidence" value="ECO:0007669"/>
    <property type="project" value="UniProtKB-KW"/>
</dbReference>
<dbReference type="Pfam" id="PF01939">
    <property type="entry name" value="NucS_C"/>
    <property type="match status" value="1"/>
</dbReference>
<dbReference type="RefSeq" id="WP_380063377.1">
    <property type="nucleotide sequence ID" value="NZ_JBHSEI010000015.1"/>
</dbReference>
<keyword evidence="5" id="KW-1185">Reference proteome</keyword>
<organism evidence="4 5">
    <name type="scientific">Deinococcus hohokamensis</name>
    <dbReference type="NCBI Taxonomy" id="309883"/>
    <lineage>
        <taxon>Bacteria</taxon>
        <taxon>Thermotogati</taxon>
        <taxon>Deinococcota</taxon>
        <taxon>Deinococci</taxon>
        <taxon>Deinococcales</taxon>
        <taxon>Deinococcaceae</taxon>
        <taxon>Deinococcus</taxon>
    </lineage>
</organism>
<comment type="caution">
    <text evidence="4">The sequence shown here is derived from an EMBL/GenBank/DDBJ whole genome shotgun (WGS) entry which is preliminary data.</text>
</comment>
<gene>
    <name evidence="4" type="ORF">ACFO0D_18385</name>
</gene>
<evidence type="ECO:0000313" key="5">
    <source>
        <dbReference type="Proteomes" id="UP001595952"/>
    </source>
</evidence>
<dbReference type="PANTHER" id="PTHR38814">
    <property type="entry name" value="ENDONUCLEASE NUCS"/>
    <property type="match status" value="1"/>
</dbReference>
<dbReference type="Proteomes" id="UP001595952">
    <property type="component" value="Unassembled WGS sequence"/>
</dbReference>
<name>A0ABV9IDA7_9DEIO</name>
<feature type="region of interest" description="Disordered" evidence="2">
    <location>
        <begin position="138"/>
        <end position="159"/>
    </location>
</feature>
<feature type="domain" description="Endonuclease NucS C-terminal" evidence="3">
    <location>
        <begin position="1"/>
        <end position="101"/>
    </location>
</feature>